<dbReference type="SUPFAM" id="SSF47370">
    <property type="entry name" value="Bromodomain"/>
    <property type="match status" value="1"/>
</dbReference>
<dbReference type="InterPro" id="IPR048589">
    <property type="entry name" value="SAMD1-like_WH"/>
</dbReference>
<dbReference type="RefSeq" id="XP_017771081.1">
    <property type="nucleotide sequence ID" value="XM_017915592.1"/>
</dbReference>
<dbReference type="InterPro" id="IPR002893">
    <property type="entry name" value="Znf_MYND"/>
</dbReference>
<proteinExistence type="predicted"/>
<evidence type="ECO:0000256" key="4">
    <source>
        <dbReference type="ARBA" id="ARBA00022771"/>
    </source>
</evidence>
<dbReference type="Pfam" id="PF24324">
    <property type="entry name" value="MYND_ZMYND11_ZMYD8"/>
    <property type="match status" value="1"/>
</dbReference>
<evidence type="ECO:0000259" key="11">
    <source>
        <dbReference type="PROSITE" id="PS50812"/>
    </source>
</evidence>
<evidence type="ECO:0000256" key="10">
    <source>
        <dbReference type="SAM" id="MobiDB-lite"/>
    </source>
</evidence>
<dbReference type="SMART" id="SM00293">
    <property type="entry name" value="PWWP"/>
    <property type="match status" value="1"/>
</dbReference>
<evidence type="ECO:0000313" key="15">
    <source>
        <dbReference type="RefSeq" id="XP_017771081.1"/>
    </source>
</evidence>
<evidence type="ECO:0000256" key="2">
    <source>
        <dbReference type="ARBA" id="ARBA00022553"/>
    </source>
</evidence>
<evidence type="ECO:0000259" key="13">
    <source>
        <dbReference type="PROSITE" id="PS52014"/>
    </source>
</evidence>
<keyword evidence="6" id="KW-0156">Chromatin regulator</keyword>
<feature type="compositionally biased region" description="Basic and acidic residues" evidence="10">
    <location>
        <begin position="480"/>
        <end position="494"/>
    </location>
</feature>
<dbReference type="CDD" id="cd20159">
    <property type="entry name" value="PWWP_BS69"/>
    <property type="match status" value="1"/>
</dbReference>
<dbReference type="InterPro" id="IPR001487">
    <property type="entry name" value="Bromodomain"/>
</dbReference>
<feature type="region of interest" description="Disordered" evidence="10">
    <location>
        <begin position="445"/>
        <end position="541"/>
    </location>
</feature>
<keyword evidence="4 9" id="KW-0863">Zinc-finger</keyword>
<evidence type="ECO:0000259" key="12">
    <source>
        <dbReference type="PROSITE" id="PS50865"/>
    </source>
</evidence>
<dbReference type="SUPFAM" id="SSF144232">
    <property type="entry name" value="HIT/MYND zinc finger-like"/>
    <property type="match status" value="1"/>
</dbReference>
<dbReference type="PROSITE" id="PS50812">
    <property type="entry name" value="PWWP"/>
    <property type="match status" value="1"/>
</dbReference>
<feature type="domain" description="PWWP" evidence="11">
    <location>
        <begin position="356"/>
        <end position="407"/>
    </location>
</feature>
<dbReference type="PANTHER" id="PTHR46379">
    <property type="entry name" value="ZINC FINGER MYND DOMAIN-CONTAINING"/>
    <property type="match status" value="1"/>
</dbReference>
<dbReference type="InterPro" id="IPR000313">
    <property type="entry name" value="PWWP_dom"/>
</dbReference>
<accession>A0ABM1M931</accession>
<dbReference type="InterPro" id="IPR047269">
    <property type="entry name" value="ZMY11"/>
</dbReference>
<dbReference type="Gene3D" id="1.20.920.10">
    <property type="entry name" value="Bromodomain-like"/>
    <property type="match status" value="1"/>
</dbReference>
<comment type="subcellular location">
    <subcellularLocation>
        <location evidence="1">Nucleus</location>
    </subcellularLocation>
</comment>
<dbReference type="Gene3D" id="6.10.140.2220">
    <property type="match status" value="1"/>
</dbReference>
<dbReference type="SMART" id="SM00297">
    <property type="entry name" value="BROMO"/>
    <property type="match status" value="1"/>
</dbReference>
<evidence type="ECO:0000256" key="9">
    <source>
        <dbReference type="PROSITE-ProRule" id="PRU00134"/>
    </source>
</evidence>
<dbReference type="PROSITE" id="PS50865">
    <property type="entry name" value="ZF_MYND_2"/>
    <property type="match status" value="1"/>
</dbReference>
<protein>
    <submittedName>
        <fullName evidence="15">Zinc finger MYND domain-containing protein 11</fullName>
    </submittedName>
</protein>
<dbReference type="GeneID" id="108558619"/>
<evidence type="ECO:0000313" key="14">
    <source>
        <dbReference type="Proteomes" id="UP000695000"/>
    </source>
</evidence>
<sequence length="703" mass="81145">MPVRRSADPLSVQYVWDAIKYSNQQKQVADLGRIVKFIQKVANCSQTQAELYIKQTIDDDMIVEVKKLVHKGNNIGSEVESYKINRPEELETPTNDGYDWYCIECHLGGDVNTCSKCYRVFHLECSTNARHKHTFFPKAKYLNTVDNPTTVATESIEPAPDADKKEETESSVVEETKENDEENSGNKVNSHSSADYIYDETLCSHCNLEASDPGSGLDKEEFNYLLNFIHLRIKSWVPEQLTSTLTLEQKYEWYTPSELKWRSTQLFYRHIDMSIVESKIQSNDYEKFSEFQADVVTMLHNVAIFHGVESQEFGAAELMLRDMKYDISELQNCVDCYKHSNEKINDKWFCLPCRVPHQLVWAKQKGYPYWPAKVLRETDTTYDVRFFSGKYERSILPKNCIKPISTSLSQLNVKKSFAFNKAVVELNLHQKLLDNPTEVAKILSVKKPKKASKPKKSLSPIVQKSNAAKPVKTSSTDDIYEFHDSPSDFGEKSNDGLGTKRKQSYNSESPLSKPKKKLLTTPLKTNNQKTPNKDPPQDVPNISDVDVDEEKNESFQFPQENCDFSDGGQEQVTSSTELVREDTYNSREGTDTGMQKLDQPYSDAVERMRRKLEQCKDKKQLILQAMDCMQIETDRITNEHNDTLKKLFEAHNTQISETKKKQWCFNCEQDAIYHCCWNTAYCSPSCQQQHWQAEHKKVCRRKR</sequence>
<keyword evidence="3" id="KW-0479">Metal-binding</keyword>
<keyword evidence="14" id="KW-1185">Reference proteome</keyword>
<dbReference type="PANTHER" id="PTHR46379:SF1">
    <property type="entry name" value="ZINC FINGER MYND DOMAIN-CONTAINING PROTEIN 11"/>
    <property type="match status" value="1"/>
</dbReference>
<feature type="compositionally biased region" description="Basic residues" evidence="10">
    <location>
        <begin position="445"/>
        <end position="456"/>
    </location>
</feature>
<evidence type="ECO:0000256" key="7">
    <source>
        <dbReference type="ARBA" id="ARBA00023117"/>
    </source>
</evidence>
<feature type="domain" description="MYND-type" evidence="12">
    <location>
        <begin position="664"/>
        <end position="699"/>
    </location>
</feature>
<evidence type="ECO:0000256" key="8">
    <source>
        <dbReference type="ARBA" id="ARBA00023242"/>
    </source>
</evidence>
<feature type="compositionally biased region" description="Polar residues" evidence="10">
    <location>
        <begin position="568"/>
        <end position="577"/>
    </location>
</feature>
<keyword evidence="2" id="KW-0597">Phosphoprotein</keyword>
<evidence type="ECO:0000256" key="6">
    <source>
        <dbReference type="ARBA" id="ARBA00022853"/>
    </source>
</evidence>
<dbReference type="InterPro" id="IPR057053">
    <property type="entry name" value="MYND_ZMYND11_ZMYD8"/>
</dbReference>
<evidence type="ECO:0000256" key="1">
    <source>
        <dbReference type="ARBA" id="ARBA00004123"/>
    </source>
</evidence>
<reference evidence="15" key="1">
    <citation type="submission" date="2025-08" db="UniProtKB">
        <authorList>
            <consortium name="RefSeq"/>
        </authorList>
    </citation>
    <scope>IDENTIFICATION</scope>
    <source>
        <tissue evidence="15">Whole Larva</tissue>
    </source>
</reference>
<feature type="region of interest" description="Disordered" evidence="10">
    <location>
        <begin position="153"/>
        <end position="191"/>
    </location>
</feature>
<feature type="compositionally biased region" description="Low complexity" evidence="10">
    <location>
        <begin position="519"/>
        <end position="530"/>
    </location>
</feature>
<feature type="region of interest" description="Disordered" evidence="10">
    <location>
        <begin position="558"/>
        <end position="579"/>
    </location>
</feature>
<dbReference type="Pfam" id="PF00855">
    <property type="entry name" value="PWWP"/>
    <property type="match status" value="1"/>
</dbReference>
<feature type="domain" description="SAMD1-like winged helix (WH)" evidence="13">
    <location>
        <begin position="3"/>
        <end position="79"/>
    </location>
</feature>
<dbReference type="Gene3D" id="2.30.30.140">
    <property type="match status" value="1"/>
</dbReference>
<dbReference type="InterPro" id="IPR036427">
    <property type="entry name" value="Bromodomain-like_sf"/>
</dbReference>
<dbReference type="SUPFAM" id="SSF63748">
    <property type="entry name" value="Tudor/PWWP/MBT"/>
    <property type="match status" value="1"/>
</dbReference>
<dbReference type="PROSITE" id="PS52014">
    <property type="entry name" value="SAMD1_WH"/>
    <property type="match status" value="1"/>
</dbReference>
<keyword evidence="8" id="KW-0539">Nucleus</keyword>
<dbReference type="Pfam" id="PF00439">
    <property type="entry name" value="Bromodomain"/>
    <property type="match status" value="1"/>
</dbReference>
<evidence type="ECO:0000256" key="5">
    <source>
        <dbReference type="ARBA" id="ARBA00022833"/>
    </source>
</evidence>
<evidence type="ECO:0000256" key="3">
    <source>
        <dbReference type="ARBA" id="ARBA00022723"/>
    </source>
</evidence>
<keyword evidence="5" id="KW-0862">Zinc</keyword>
<dbReference type="Proteomes" id="UP000695000">
    <property type="component" value="Unplaced"/>
</dbReference>
<name>A0ABM1M931_NICVS</name>
<organism evidence="14 15">
    <name type="scientific">Nicrophorus vespilloides</name>
    <name type="common">Boreal carrion beetle</name>
    <dbReference type="NCBI Taxonomy" id="110193"/>
    <lineage>
        <taxon>Eukaryota</taxon>
        <taxon>Metazoa</taxon>
        <taxon>Ecdysozoa</taxon>
        <taxon>Arthropoda</taxon>
        <taxon>Hexapoda</taxon>
        <taxon>Insecta</taxon>
        <taxon>Pterygota</taxon>
        <taxon>Neoptera</taxon>
        <taxon>Endopterygota</taxon>
        <taxon>Coleoptera</taxon>
        <taxon>Polyphaga</taxon>
        <taxon>Staphyliniformia</taxon>
        <taxon>Silphidae</taxon>
        <taxon>Nicrophorinae</taxon>
        <taxon>Nicrophorus</taxon>
    </lineage>
</organism>
<dbReference type="InterPro" id="IPR047268">
    <property type="entry name" value="PWWP_BS69"/>
</dbReference>
<gene>
    <name evidence="15" type="primary">LOC108558619</name>
</gene>
<feature type="compositionally biased region" description="Polar residues" evidence="10">
    <location>
        <begin position="462"/>
        <end position="477"/>
    </location>
</feature>
<keyword evidence="7" id="KW-0103">Bromodomain</keyword>
<dbReference type="PROSITE" id="PS01360">
    <property type="entry name" value="ZF_MYND_1"/>
    <property type="match status" value="1"/>
</dbReference>